<dbReference type="PANTHER" id="PTHR22912:SF160">
    <property type="entry name" value="DIHYDROLIPOYL DEHYDROGENASE"/>
    <property type="match status" value="1"/>
</dbReference>
<dbReference type="InterPro" id="IPR006258">
    <property type="entry name" value="Lipoamide_DH"/>
</dbReference>
<dbReference type="InterPro" id="IPR016156">
    <property type="entry name" value="FAD/NAD-linked_Rdtase_dimer_sf"/>
</dbReference>
<evidence type="ECO:0000256" key="8">
    <source>
        <dbReference type="ARBA" id="ARBA00023157"/>
    </source>
</evidence>
<evidence type="ECO:0000256" key="9">
    <source>
        <dbReference type="ARBA" id="ARBA00023284"/>
    </source>
</evidence>
<dbReference type="PRINTS" id="PR00368">
    <property type="entry name" value="FADPNR"/>
</dbReference>
<evidence type="ECO:0000259" key="13">
    <source>
        <dbReference type="Pfam" id="PF07992"/>
    </source>
</evidence>
<feature type="domain" description="FAD/NAD(P)-binding" evidence="13">
    <location>
        <begin position="7"/>
        <end position="326"/>
    </location>
</feature>
<organism evidence="14 15">
    <name type="scientific">Candidatus Synchoanobacter obligatus</name>
    <dbReference type="NCBI Taxonomy" id="2919597"/>
    <lineage>
        <taxon>Bacteria</taxon>
        <taxon>Pseudomonadati</taxon>
        <taxon>Pseudomonadota</taxon>
        <taxon>Gammaproteobacteria</taxon>
        <taxon>Candidatus Comchoanobacterales</taxon>
        <taxon>Candidatus Comchoanobacteraceae</taxon>
        <taxon>Candidatus Synchoanobacter</taxon>
    </lineage>
</organism>
<dbReference type="PROSITE" id="PS00076">
    <property type="entry name" value="PYRIDINE_REDOX_1"/>
    <property type="match status" value="1"/>
</dbReference>
<dbReference type="PRINTS" id="PR00411">
    <property type="entry name" value="PNDRDTASEI"/>
</dbReference>
<dbReference type="SUPFAM" id="SSF55424">
    <property type="entry name" value="FAD/NAD-linked reductases, dimerisation (C-terminal) domain"/>
    <property type="match status" value="1"/>
</dbReference>
<evidence type="ECO:0000256" key="5">
    <source>
        <dbReference type="ARBA" id="ARBA00022827"/>
    </source>
</evidence>
<comment type="similarity">
    <text evidence="1 11">Belongs to the class-I pyridine nucleotide-disulfide oxidoreductase family.</text>
</comment>
<dbReference type="PANTHER" id="PTHR22912">
    <property type="entry name" value="DISULFIDE OXIDOREDUCTASE"/>
    <property type="match status" value="1"/>
</dbReference>
<comment type="catalytic activity">
    <reaction evidence="10 11">
        <text>N(6)-[(R)-dihydrolipoyl]-L-lysyl-[protein] + NAD(+) = N(6)-[(R)-lipoyl]-L-lysyl-[protein] + NADH + H(+)</text>
        <dbReference type="Rhea" id="RHEA:15045"/>
        <dbReference type="Rhea" id="RHEA-COMP:10474"/>
        <dbReference type="Rhea" id="RHEA-COMP:10475"/>
        <dbReference type="ChEBI" id="CHEBI:15378"/>
        <dbReference type="ChEBI" id="CHEBI:57540"/>
        <dbReference type="ChEBI" id="CHEBI:57945"/>
        <dbReference type="ChEBI" id="CHEBI:83099"/>
        <dbReference type="ChEBI" id="CHEBI:83100"/>
        <dbReference type="EC" id="1.8.1.4"/>
    </reaction>
</comment>
<dbReference type="Pfam" id="PF02852">
    <property type="entry name" value="Pyr_redox_dim"/>
    <property type="match status" value="1"/>
</dbReference>
<dbReference type="EC" id="1.8.1.4" evidence="2 11"/>
<evidence type="ECO:0000256" key="10">
    <source>
        <dbReference type="ARBA" id="ARBA00049187"/>
    </source>
</evidence>
<dbReference type="SUPFAM" id="SSF51905">
    <property type="entry name" value="FAD/NAD(P)-binding domain"/>
    <property type="match status" value="1"/>
</dbReference>
<dbReference type="RefSeq" id="WP_258569104.1">
    <property type="nucleotide sequence ID" value="NZ_JAKUDN010000001.1"/>
</dbReference>
<dbReference type="InterPro" id="IPR012999">
    <property type="entry name" value="Pyr_OxRdtase_I_AS"/>
</dbReference>
<gene>
    <name evidence="14" type="primary">lpdA</name>
    <name evidence="14" type="ORF">MKS91_01660</name>
</gene>
<evidence type="ECO:0000256" key="2">
    <source>
        <dbReference type="ARBA" id="ARBA00012608"/>
    </source>
</evidence>
<evidence type="ECO:0000256" key="4">
    <source>
        <dbReference type="ARBA" id="ARBA00022630"/>
    </source>
</evidence>
<comment type="cofactor">
    <cofactor evidence="11">
        <name>FAD</name>
        <dbReference type="ChEBI" id="CHEBI:57692"/>
    </cofactor>
    <text evidence="11">Binds 1 FAD per subunit.</text>
</comment>
<dbReference type="Gene3D" id="3.30.390.30">
    <property type="match status" value="1"/>
</dbReference>
<evidence type="ECO:0000313" key="15">
    <source>
        <dbReference type="Proteomes" id="UP001320768"/>
    </source>
</evidence>
<evidence type="ECO:0000313" key="14">
    <source>
        <dbReference type="EMBL" id="MCP8351999.1"/>
    </source>
</evidence>
<keyword evidence="4 11" id="KW-0285">Flavoprotein</keyword>
<dbReference type="InterPro" id="IPR036188">
    <property type="entry name" value="FAD/NAD-bd_sf"/>
</dbReference>
<proteinExistence type="inferred from homology"/>
<evidence type="ECO:0000256" key="6">
    <source>
        <dbReference type="ARBA" id="ARBA00023002"/>
    </source>
</evidence>
<sequence length="462" mass="49096">MDVIETNLVVIGSGPAGYAAAFRAQDLGVQTILIEKYSQLGGVCLNVGCIPSKALLSLAEKSHDAMSLSQSGMTFSEPTVDAVATLAMKNEVVAKLSGGLNMLASKRRVQTIQGVAAFTGSHELHVKGESGDQIIQFKHAIIATGSEPNRLPFLPEDDRIFDSTGALELRDVEGHLVIIGGGIIGCEMATIYQAMGAKVTVLEIAPTIMMGADPAQAKVCQQAMERKGIEFQLGVNIQGVEAEEDQIRIDLGEEEVICDQVLYSVGRKPNGLEINADAAGVGVDDRGFVPVDEYMRTNQEHIYAVGDVALTPFDNQMLAHRSTAHGHLAAEIIAGHNIRYDIRAIPSVAYTDPEVAWVGISMQEAKDKGCQIGKFPWMASGRSLATGQGIGETQVYADPETERILGASIVGRHAGEIIGVFCLAIEMGATLTDLALTVMPHPTLVETTSLACEQALGSITDL</sequence>
<comment type="miscellaneous">
    <text evidence="11">The active site is a redox-active disulfide bond.</text>
</comment>
<dbReference type="Proteomes" id="UP001320768">
    <property type="component" value="Unassembled WGS sequence"/>
</dbReference>
<dbReference type="InterPro" id="IPR023753">
    <property type="entry name" value="FAD/NAD-binding_dom"/>
</dbReference>
<evidence type="ECO:0000256" key="1">
    <source>
        <dbReference type="ARBA" id="ARBA00007532"/>
    </source>
</evidence>
<dbReference type="EMBL" id="JAKUDN010000001">
    <property type="protein sequence ID" value="MCP8351999.1"/>
    <property type="molecule type" value="Genomic_DNA"/>
</dbReference>
<dbReference type="InterPro" id="IPR001100">
    <property type="entry name" value="Pyr_nuc-diS_OxRdtase"/>
</dbReference>
<evidence type="ECO:0000256" key="7">
    <source>
        <dbReference type="ARBA" id="ARBA00023027"/>
    </source>
</evidence>
<dbReference type="Pfam" id="PF07992">
    <property type="entry name" value="Pyr_redox_2"/>
    <property type="match status" value="1"/>
</dbReference>
<reference evidence="14 15" key="1">
    <citation type="journal article" date="2022" name="Nat. Microbiol.">
        <title>The microbiome of a bacterivorous marine choanoflagellate contains a resource-demanding obligate bacterial associate.</title>
        <authorList>
            <person name="Needham D.M."/>
            <person name="Poirier C."/>
            <person name="Bachy C."/>
            <person name="George E.E."/>
            <person name="Wilken S."/>
            <person name="Yung C.C.M."/>
            <person name="Limardo A.J."/>
            <person name="Morando M."/>
            <person name="Sudek L."/>
            <person name="Malmstrom R.R."/>
            <person name="Keeling P.J."/>
            <person name="Santoro A.E."/>
            <person name="Worden A.Z."/>
        </authorList>
    </citation>
    <scope>NUCLEOTIDE SEQUENCE [LARGE SCALE GENOMIC DNA]</scope>
    <source>
        <strain evidence="14 15">Comchoano-2</strain>
    </source>
</reference>
<dbReference type="GO" id="GO:0004148">
    <property type="term" value="F:dihydrolipoyl dehydrogenase (NADH) activity"/>
    <property type="evidence" value="ECO:0007669"/>
    <property type="project" value="UniProtKB-EC"/>
</dbReference>
<keyword evidence="6 11" id="KW-0560">Oxidoreductase</keyword>
<evidence type="ECO:0000256" key="11">
    <source>
        <dbReference type="RuleBase" id="RU003692"/>
    </source>
</evidence>
<keyword evidence="9 11" id="KW-0676">Redox-active center</keyword>
<comment type="caution">
    <text evidence="14">The sequence shown here is derived from an EMBL/GenBank/DDBJ whole genome shotgun (WGS) entry which is preliminary data.</text>
</comment>
<keyword evidence="8" id="KW-1015">Disulfide bond</keyword>
<dbReference type="InterPro" id="IPR004099">
    <property type="entry name" value="Pyr_nucl-diS_OxRdtase_dimer"/>
</dbReference>
<protein>
    <recommendedName>
        <fullName evidence="3 11">Dihydrolipoyl dehydrogenase</fullName>
        <ecNumber evidence="2 11">1.8.1.4</ecNumber>
    </recommendedName>
</protein>
<evidence type="ECO:0000256" key="3">
    <source>
        <dbReference type="ARBA" id="ARBA00016961"/>
    </source>
</evidence>
<keyword evidence="5 11" id="KW-0274">FAD</keyword>
<keyword evidence="7 11" id="KW-0520">NAD</keyword>
<dbReference type="NCBIfam" id="TIGR01350">
    <property type="entry name" value="lipoamide_DH"/>
    <property type="match status" value="1"/>
</dbReference>
<name>A0ABT1L4A1_9GAMM</name>
<keyword evidence="15" id="KW-1185">Reference proteome</keyword>
<dbReference type="PIRSF" id="PIRSF000350">
    <property type="entry name" value="Mercury_reductase_MerA"/>
    <property type="match status" value="1"/>
</dbReference>
<accession>A0ABT1L4A1</accession>
<dbReference type="InterPro" id="IPR050151">
    <property type="entry name" value="Class-I_Pyr_Nuc-Dis_Oxidored"/>
</dbReference>
<evidence type="ECO:0000259" key="12">
    <source>
        <dbReference type="Pfam" id="PF02852"/>
    </source>
</evidence>
<dbReference type="Gene3D" id="3.50.50.60">
    <property type="entry name" value="FAD/NAD(P)-binding domain"/>
    <property type="match status" value="2"/>
</dbReference>
<feature type="domain" description="Pyridine nucleotide-disulphide oxidoreductase dimerisation" evidence="12">
    <location>
        <begin position="345"/>
        <end position="448"/>
    </location>
</feature>